<keyword evidence="1" id="KW-0805">Transcription regulation</keyword>
<organism evidence="7 8">
    <name type="scientific">Kitasatospora kifunensis</name>
    <name type="common">Streptomyces kifunensis</name>
    <dbReference type="NCBI Taxonomy" id="58351"/>
    <lineage>
        <taxon>Bacteria</taxon>
        <taxon>Bacillati</taxon>
        <taxon>Actinomycetota</taxon>
        <taxon>Actinomycetes</taxon>
        <taxon>Kitasatosporales</taxon>
        <taxon>Streptomycetaceae</taxon>
        <taxon>Kitasatospora</taxon>
    </lineage>
</organism>
<dbReference type="InterPro" id="IPR050109">
    <property type="entry name" value="HTH-type_TetR-like_transc_reg"/>
</dbReference>
<dbReference type="AlphaFoldDB" id="A0A7W7R0M6"/>
<keyword evidence="3" id="KW-0804">Transcription</keyword>
<dbReference type="PROSITE" id="PS50977">
    <property type="entry name" value="HTH_TETR_2"/>
    <property type="match status" value="1"/>
</dbReference>
<feature type="domain" description="HTH tetR-type" evidence="6">
    <location>
        <begin position="28"/>
        <end position="88"/>
    </location>
</feature>
<name>A0A7W7R0M6_KITKI</name>
<dbReference type="SUPFAM" id="SSF48498">
    <property type="entry name" value="Tetracyclin repressor-like, C-terminal domain"/>
    <property type="match status" value="1"/>
</dbReference>
<evidence type="ECO:0000256" key="5">
    <source>
        <dbReference type="SAM" id="MobiDB-lite"/>
    </source>
</evidence>
<dbReference type="PANTHER" id="PTHR30055">
    <property type="entry name" value="HTH-TYPE TRANSCRIPTIONAL REGULATOR RUTR"/>
    <property type="match status" value="1"/>
</dbReference>
<dbReference type="SUPFAM" id="SSF46689">
    <property type="entry name" value="Homeodomain-like"/>
    <property type="match status" value="1"/>
</dbReference>
<feature type="DNA-binding region" description="H-T-H motif" evidence="4">
    <location>
        <begin position="51"/>
        <end position="70"/>
    </location>
</feature>
<dbReference type="InterPro" id="IPR009057">
    <property type="entry name" value="Homeodomain-like_sf"/>
</dbReference>
<dbReference type="InterPro" id="IPR001647">
    <property type="entry name" value="HTH_TetR"/>
</dbReference>
<dbReference type="Pfam" id="PF02909">
    <property type="entry name" value="TetR_C_1"/>
    <property type="match status" value="1"/>
</dbReference>
<reference evidence="7 8" key="1">
    <citation type="submission" date="2020-08" db="EMBL/GenBank/DDBJ databases">
        <title>Sequencing the genomes of 1000 actinobacteria strains.</title>
        <authorList>
            <person name="Klenk H.-P."/>
        </authorList>
    </citation>
    <scope>NUCLEOTIDE SEQUENCE [LARGE SCALE GENOMIC DNA]</scope>
    <source>
        <strain evidence="7 8">DSM 41654</strain>
    </source>
</reference>
<comment type="caution">
    <text evidence="7">The sequence shown here is derived from an EMBL/GenBank/DDBJ whole genome shotgun (WGS) entry which is preliminary data.</text>
</comment>
<protein>
    <submittedName>
        <fullName evidence="7">AcrR family transcriptional regulator</fullName>
    </submittedName>
</protein>
<feature type="region of interest" description="Disordered" evidence="5">
    <location>
        <begin position="1"/>
        <end position="27"/>
    </location>
</feature>
<dbReference type="RefSeq" id="WP_184935131.1">
    <property type="nucleotide sequence ID" value="NZ_JACHJV010000001.1"/>
</dbReference>
<evidence type="ECO:0000259" key="6">
    <source>
        <dbReference type="PROSITE" id="PS50977"/>
    </source>
</evidence>
<dbReference type="GO" id="GO:0045892">
    <property type="term" value="P:negative regulation of DNA-templated transcription"/>
    <property type="evidence" value="ECO:0007669"/>
    <property type="project" value="InterPro"/>
</dbReference>
<dbReference type="Gene3D" id="1.10.10.60">
    <property type="entry name" value="Homeodomain-like"/>
    <property type="match status" value="1"/>
</dbReference>
<dbReference type="GO" id="GO:0000976">
    <property type="term" value="F:transcription cis-regulatory region binding"/>
    <property type="evidence" value="ECO:0007669"/>
    <property type="project" value="TreeGrafter"/>
</dbReference>
<dbReference type="Gene3D" id="1.10.357.10">
    <property type="entry name" value="Tetracycline Repressor, domain 2"/>
    <property type="match status" value="1"/>
</dbReference>
<sequence>MTDKPRDPTVSVWVAPPKHPKRGSAPVGLSRERIVRTAVALLDAEGVQAFTMRKLAAELDVTPMSVYWYVNNKDELLELALDEAFGQMRLPSPQEHDDWRAHLRTLANESRRCFQEHPWAGQLAGQFLALGPNSLLFSTSAVSAVARTGLPTDQLSAALSLIFDYTYGVALLDARWDQQVRASGQSEDEFYQVVYGVLGQADSRFVENAEVIQSSPDGDFAEVRDRRFAQGLDLALAGIEATIAAARPAEQVG</sequence>
<dbReference type="InterPro" id="IPR004111">
    <property type="entry name" value="Repressor_TetR_C"/>
</dbReference>
<evidence type="ECO:0000313" key="8">
    <source>
        <dbReference type="Proteomes" id="UP000540506"/>
    </source>
</evidence>
<dbReference type="GO" id="GO:0003700">
    <property type="term" value="F:DNA-binding transcription factor activity"/>
    <property type="evidence" value="ECO:0007669"/>
    <property type="project" value="TreeGrafter"/>
</dbReference>
<evidence type="ECO:0000256" key="4">
    <source>
        <dbReference type="PROSITE-ProRule" id="PRU00335"/>
    </source>
</evidence>
<dbReference type="EMBL" id="JACHJV010000001">
    <property type="protein sequence ID" value="MBB4923060.1"/>
    <property type="molecule type" value="Genomic_DNA"/>
</dbReference>
<evidence type="ECO:0000256" key="1">
    <source>
        <dbReference type="ARBA" id="ARBA00023015"/>
    </source>
</evidence>
<accession>A0A7W7R0M6</accession>
<dbReference type="Pfam" id="PF00440">
    <property type="entry name" value="TetR_N"/>
    <property type="match status" value="1"/>
</dbReference>
<keyword evidence="2 4" id="KW-0238">DNA-binding</keyword>
<gene>
    <name evidence="7" type="ORF">FHR34_002053</name>
</gene>
<dbReference type="InterPro" id="IPR036271">
    <property type="entry name" value="Tet_transcr_reg_TetR-rel_C_sf"/>
</dbReference>
<proteinExistence type="predicted"/>
<evidence type="ECO:0000256" key="3">
    <source>
        <dbReference type="ARBA" id="ARBA00023163"/>
    </source>
</evidence>
<evidence type="ECO:0000313" key="7">
    <source>
        <dbReference type="EMBL" id="MBB4923060.1"/>
    </source>
</evidence>
<keyword evidence="8" id="KW-1185">Reference proteome</keyword>
<dbReference type="PANTHER" id="PTHR30055:SF151">
    <property type="entry name" value="TRANSCRIPTIONAL REGULATORY PROTEIN"/>
    <property type="match status" value="1"/>
</dbReference>
<dbReference type="Proteomes" id="UP000540506">
    <property type="component" value="Unassembled WGS sequence"/>
</dbReference>
<evidence type="ECO:0000256" key="2">
    <source>
        <dbReference type="ARBA" id="ARBA00023125"/>
    </source>
</evidence>